<dbReference type="GO" id="GO:0070911">
    <property type="term" value="P:global genome nucleotide-excision repair"/>
    <property type="evidence" value="ECO:0007669"/>
    <property type="project" value="EnsemblFungi"/>
</dbReference>
<comment type="similarity">
    <text evidence="2">Belongs to the SKP1 family.</text>
</comment>
<dbReference type="GO" id="GO:0000113">
    <property type="term" value="C:nucleotide-excision repair factor 4 complex"/>
    <property type="evidence" value="ECO:0007669"/>
    <property type="project" value="EnsemblFungi"/>
</dbReference>
<dbReference type="SUPFAM" id="SSF54695">
    <property type="entry name" value="POZ domain"/>
    <property type="match status" value="1"/>
</dbReference>
<dbReference type="GO" id="GO:0004842">
    <property type="term" value="F:ubiquitin-protein transferase activity"/>
    <property type="evidence" value="ECO:0007669"/>
    <property type="project" value="EnsemblFungi"/>
</dbReference>
<dbReference type="GO" id="GO:0009411">
    <property type="term" value="P:response to UV"/>
    <property type="evidence" value="ECO:0007669"/>
    <property type="project" value="EnsemblFungi"/>
</dbReference>
<evidence type="ECO:0000313" key="7">
    <source>
        <dbReference type="Proteomes" id="UP000095038"/>
    </source>
</evidence>
<evidence type="ECO:0000256" key="4">
    <source>
        <dbReference type="ARBA" id="ARBA00023242"/>
    </source>
</evidence>
<comment type="subcellular location">
    <subcellularLocation>
        <location evidence="1">Nucleus</location>
    </subcellularLocation>
</comment>
<dbReference type="GO" id="GO:0031463">
    <property type="term" value="C:Cul3-RING ubiquitin ligase complex"/>
    <property type="evidence" value="ECO:0007669"/>
    <property type="project" value="EnsemblFungi"/>
</dbReference>
<dbReference type="Gene3D" id="3.30.710.10">
    <property type="entry name" value="Potassium Channel Kv1.1, Chain A"/>
    <property type="match status" value="1"/>
</dbReference>
<dbReference type="FunFam" id="3.30.710.10:FF:000035">
    <property type="entry name" value="Elongin C transcription elongation factor"/>
    <property type="match status" value="1"/>
</dbReference>
<dbReference type="InterPro" id="IPR001232">
    <property type="entry name" value="SKP1-like"/>
</dbReference>
<keyword evidence="4" id="KW-0539">Nucleus</keyword>
<accession>A0A1D2VLV6</accession>
<proteinExistence type="inferred from homology"/>
<evidence type="ECO:0000256" key="1">
    <source>
        <dbReference type="ARBA" id="ARBA00004123"/>
    </source>
</evidence>
<dbReference type="EMBL" id="KV454477">
    <property type="protein sequence ID" value="ODV62593.1"/>
    <property type="molecule type" value="Genomic_DNA"/>
</dbReference>
<dbReference type="Pfam" id="PF03931">
    <property type="entry name" value="Skp1_POZ"/>
    <property type="match status" value="1"/>
</dbReference>
<dbReference type="GO" id="GO:0070449">
    <property type="term" value="C:elongin complex"/>
    <property type="evidence" value="ECO:0007669"/>
    <property type="project" value="EnsemblFungi"/>
</dbReference>
<dbReference type="SMART" id="SM00512">
    <property type="entry name" value="Skp1"/>
    <property type="match status" value="1"/>
</dbReference>
<reference evidence="7" key="1">
    <citation type="submission" date="2016-05" db="EMBL/GenBank/DDBJ databases">
        <title>Comparative genomics of biotechnologically important yeasts.</title>
        <authorList>
            <consortium name="DOE Joint Genome Institute"/>
            <person name="Riley R."/>
            <person name="Haridas S."/>
            <person name="Wolfe K.H."/>
            <person name="Lopes M.R."/>
            <person name="Hittinger C.T."/>
            <person name="Goker M."/>
            <person name="Salamov A."/>
            <person name="Wisecaver J."/>
            <person name="Long T.M."/>
            <person name="Aerts A.L."/>
            <person name="Barry K."/>
            <person name="Choi C."/>
            <person name="Clum A."/>
            <person name="Coughlan A.Y."/>
            <person name="Deshpande S."/>
            <person name="Douglass A.P."/>
            <person name="Hanson S.J."/>
            <person name="Klenk H.-P."/>
            <person name="Labutti K."/>
            <person name="Lapidus A."/>
            <person name="Lindquist E."/>
            <person name="Lipzen A."/>
            <person name="Meier-Kolthoff J.P."/>
            <person name="Ohm R.A."/>
            <person name="Otillar R.P."/>
            <person name="Pangilinan J."/>
            <person name="Peng Y."/>
            <person name="Rokas A."/>
            <person name="Rosa C.A."/>
            <person name="Scheuner C."/>
            <person name="Sibirny A.A."/>
            <person name="Slot J.C."/>
            <person name="Stielow J.B."/>
            <person name="Sun H."/>
            <person name="Kurtzman C.P."/>
            <person name="Blackwell M."/>
            <person name="Grigoriev I.V."/>
            <person name="Jeffries T.W."/>
        </authorList>
    </citation>
    <scope>NUCLEOTIDE SEQUENCE [LARGE SCALE GENOMIC DNA]</scope>
    <source>
        <strain evidence="7">DSM 1968</strain>
    </source>
</reference>
<dbReference type="InterPro" id="IPR039948">
    <property type="entry name" value="ELC1"/>
</dbReference>
<dbReference type="RefSeq" id="XP_020048900.1">
    <property type="nucleotide sequence ID" value="XM_020190352.1"/>
</dbReference>
<evidence type="ECO:0000256" key="2">
    <source>
        <dbReference type="ARBA" id="ARBA00009993"/>
    </source>
</evidence>
<keyword evidence="6" id="KW-0648">Protein biosynthesis</keyword>
<dbReference type="FunCoup" id="A0A1D2VLV6">
    <property type="interactions" value="664"/>
</dbReference>
<evidence type="ECO:0000256" key="3">
    <source>
        <dbReference type="ARBA" id="ARBA00021347"/>
    </source>
</evidence>
<organism evidence="6 7">
    <name type="scientific">Ascoidea rubescens DSM 1968</name>
    <dbReference type="NCBI Taxonomy" id="1344418"/>
    <lineage>
        <taxon>Eukaryota</taxon>
        <taxon>Fungi</taxon>
        <taxon>Dikarya</taxon>
        <taxon>Ascomycota</taxon>
        <taxon>Saccharomycotina</taxon>
        <taxon>Saccharomycetes</taxon>
        <taxon>Ascoideaceae</taxon>
        <taxon>Ascoidea</taxon>
    </lineage>
</organism>
<evidence type="ECO:0000313" key="6">
    <source>
        <dbReference type="EMBL" id="ODV62593.1"/>
    </source>
</evidence>
<keyword evidence="7" id="KW-1185">Reference proteome</keyword>
<gene>
    <name evidence="6" type="ORF">ASCRUDRAFT_32350</name>
</gene>
<keyword evidence="6" id="KW-0251">Elongation factor</keyword>
<dbReference type="STRING" id="1344418.A0A1D2VLV6"/>
<dbReference type="GeneID" id="30963988"/>
<dbReference type="Proteomes" id="UP000095038">
    <property type="component" value="Unassembled WGS sequence"/>
</dbReference>
<dbReference type="GO" id="GO:0003746">
    <property type="term" value="F:translation elongation factor activity"/>
    <property type="evidence" value="ECO:0007669"/>
    <property type="project" value="UniProtKB-KW"/>
</dbReference>
<dbReference type="AlphaFoldDB" id="A0A1D2VLV6"/>
<dbReference type="PANTHER" id="PTHR20648">
    <property type="entry name" value="ELONGIN-C"/>
    <property type="match status" value="1"/>
</dbReference>
<dbReference type="InParanoid" id="A0A1D2VLV6"/>
<dbReference type="InterPro" id="IPR016073">
    <property type="entry name" value="Skp1_comp_POZ"/>
</dbReference>
<dbReference type="OrthoDB" id="249087at2759"/>
<dbReference type="CDD" id="cd18321">
    <property type="entry name" value="BTB_POZ_EloC"/>
    <property type="match status" value="1"/>
</dbReference>
<dbReference type="GO" id="GO:0006511">
    <property type="term" value="P:ubiquitin-dependent protein catabolic process"/>
    <property type="evidence" value="ECO:0007669"/>
    <property type="project" value="EnsemblFungi"/>
</dbReference>
<protein>
    <recommendedName>
        <fullName evidence="3">Elongin-C</fullName>
    </recommendedName>
</protein>
<evidence type="ECO:0000259" key="5">
    <source>
        <dbReference type="Pfam" id="PF03931"/>
    </source>
</evidence>
<dbReference type="InterPro" id="IPR011333">
    <property type="entry name" value="SKP1/BTB/POZ_sf"/>
</dbReference>
<name>A0A1D2VLV6_9ASCO</name>
<feature type="domain" description="SKP1 component POZ" evidence="5">
    <location>
        <begin position="25"/>
        <end position="85"/>
    </location>
</feature>
<sequence>MNTPVTIDKHRKIGVPDIDNDDERVILVSSDCHEFIIAKKAASISPTLKAMLDSSFQESKSNQIQLPDIDSQLMDVIVEYMYYNLKYKDDPSKAPKFDIPIEMLLEVLVAADYLNI</sequence>